<keyword evidence="16" id="KW-1185">Reference proteome</keyword>
<evidence type="ECO:0000313" key="15">
    <source>
        <dbReference type="EnsemblMetazoa" id="PPAI007784-PA"/>
    </source>
</evidence>
<evidence type="ECO:0000256" key="9">
    <source>
        <dbReference type="ARBA" id="ARBA00023180"/>
    </source>
</evidence>
<comment type="subcellular location">
    <subcellularLocation>
        <location evidence="1">Secreted</location>
    </subcellularLocation>
</comment>
<evidence type="ECO:0000313" key="16">
    <source>
        <dbReference type="Proteomes" id="UP000092462"/>
    </source>
</evidence>
<dbReference type="CTD" id="33432"/>
<keyword evidence="5 13" id="KW-0732">Signal</keyword>
<feature type="region of interest" description="Disordered" evidence="12">
    <location>
        <begin position="297"/>
        <end position="324"/>
    </location>
</feature>
<evidence type="ECO:0000256" key="6">
    <source>
        <dbReference type="ARBA" id="ARBA00022782"/>
    </source>
</evidence>
<evidence type="ECO:0000256" key="1">
    <source>
        <dbReference type="ARBA" id="ARBA00004613"/>
    </source>
</evidence>
<dbReference type="Pfam" id="PF00019">
    <property type="entry name" value="TGF_beta"/>
    <property type="match status" value="1"/>
</dbReference>
<dbReference type="InterPro" id="IPR029034">
    <property type="entry name" value="Cystine-knot_cytokine"/>
</dbReference>
<dbReference type="Pfam" id="PF00688">
    <property type="entry name" value="TGFb_propeptide"/>
    <property type="match status" value="1"/>
</dbReference>
<feature type="compositionally biased region" description="Basic and acidic residues" evidence="12">
    <location>
        <begin position="53"/>
        <end position="75"/>
    </location>
</feature>
<dbReference type="Proteomes" id="UP000092462">
    <property type="component" value="Unassembled WGS sequence"/>
</dbReference>
<dbReference type="PROSITE" id="PS51362">
    <property type="entry name" value="TGF_BETA_2"/>
    <property type="match status" value="1"/>
</dbReference>
<evidence type="ECO:0000256" key="3">
    <source>
        <dbReference type="ARBA" id="ARBA00022473"/>
    </source>
</evidence>
<dbReference type="RefSeq" id="XP_055712255.1">
    <property type="nucleotide sequence ID" value="XM_055856280.1"/>
</dbReference>
<dbReference type="EnsemblMetazoa" id="PPAI007784-RA">
    <property type="protein sequence ID" value="PPAI007784-PA"/>
    <property type="gene ID" value="PPAI007784"/>
</dbReference>
<dbReference type="FunFam" id="2.10.90.10:FF:000103">
    <property type="entry name" value="Bone morphogenetic protein 16"/>
    <property type="match status" value="1"/>
</dbReference>
<evidence type="ECO:0000256" key="4">
    <source>
        <dbReference type="ARBA" id="ARBA00022525"/>
    </source>
</evidence>
<dbReference type="GeneID" id="129807186"/>
<dbReference type="EMBL" id="AJVK01006118">
    <property type="status" value="NOT_ANNOTATED_CDS"/>
    <property type="molecule type" value="Genomic_DNA"/>
</dbReference>
<keyword evidence="3" id="KW-0217">Developmental protein</keyword>
<feature type="domain" description="TGF-beta family profile" evidence="14">
    <location>
        <begin position="311"/>
        <end position="431"/>
    </location>
</feature>
<feature type="compositionally biased region" description="Basic and acidic residues" evidence="12">
    <location>
        <begin position="297"/>
        <end position="311"/>
    </location>
</feature>
<dbReference type="VEuPathDB" id="VectorBase:PPAI007784"/>
<evidence type="ECO:0000256" key="8">
    <source>
        <dbReference type="ARBA" id="ARBA00023157"/>
    </source>
</evidence>
<dbReference type="FunFam" id="2.60.120.970:FF:000018">
    <property type="entry name" value="Decapentaplegic, isoform A"/>
    <property type="match status" value="1"/>
</dbReference>
<evidence type="ECO:0000256" key="5">
    <source>
        <dbReference type="ARBA" id="ARBA00022729"/>
    </source>
</evidence>
<dbReference type="PROSITE" id="PS00250">
    <property type="entry name" value="TGF_BETA_1"/>
    <property type="match status" value="1"/>
</dbReference>
<keyword evidence="8" id="KW-1015">Disulfide bond</keyword>
<feature type="compositionally biased region" description="Low complexity" evidence="12">
    <location>
        <begin position="25"/>
        <end position="36"/>
    </location>
</feature>
<keyword evidence="9" id="KW-0325">Glycoprotein</keyword>
<dbReference type="InterPro" id="IPR017948">
    <property type="entry name" value="TGFb_CS"/>
</dbReference>
<dbReference type="GO" id="GO:0005615">
    <property type="term" value="C:extracellular space"/>
    <property type="evidence" value="ECO:0007669"/>
    <property type="project" value="TreeGrafter"/>
</dbReference>
<organism evidence="15 16">
    <name type="scientific">Phlebotomus papatasi</name>
    <name type="common">Sandfly</name>
    <dbReference type="NCBI Taxonomy" id="29031"/>
    <lineage>
        <taxon>Eukaryota</taxon>
        <taxon>Metazoa</taxon>
        <taxon>Ecdysozoa</taxon>
        <taxon>Arthropoda</taxon>
        <taxon>Hexapoda</taxon>
        <taxon>Insecta</taxon>
        <taxon>Pterygota</taxon>
        <taxon>Neoptera</taxon>
        <taxon>Endopterygota</taxon>
        <taxon>Diptera</taxon>
        <taxon>Nematocera</taxon>
        <taxon>Psychodoidea</taxon>
        <taxon>Psychodidae</taxon>
        <taxon>Phlebotomus</taxon>
        <taxon>Phlebotomus</taxon>
    </lineage>
</organism>
<feature type="compositionally biased region" description="Basic residues" evidence="12">
    <location>
        <begin position="312"/>
        <end position="324"/>
    </location>
</feature>
<evidence type="ECO:0000256" key="12">
    <source>
        <dbReference type="SAM" id="MobiDB-lite"/>
    </source>
</evidence>
<dbReference type="PANTHER" id="PTHR11848">
    <property type="entry name" value="TGF-BETA FAMILY"/>
    <property type="match status" value="1"/>
</dbReference>
<dbReference type="InterPro" id="IPR015615">
    <property type="entry name" value="TGF-beta-rel"/>
</dbReference>
<dbReference type="CDD" id="cd13760">
    <property type="entry name" value="TGF_beta_BMP2_like"/>
    <property type="match status" value="1"/>
</dbReference>
<evidence type="ECO:0000256" key="10">
    <source>
        <dbReference type="ARBA" id="ARBA00074604"/>
    </source>
</evidence>
<dbReference type="Gene3D" id="2.10.90.10">
    <property type="entry name" value="Cystine-knot cytokines"/>
    <property type="match status" value="1"/>
</dbReference>
<dbReference type="RefSeq" id="XP_055712253.1">
    <property type="nucleotide sequence ID" value="XM_055856278.1"/>
</dbReference>
<evidence type="ECO:0000256" key="13">
    <source>
        <dbReference type="SAM" id="SignalP"/>
    </source>
</evidence>
<evidence type="ECO:0000256" key="7">
    <source>
        <dbReference type="ARBA" id="ARBA00023030"/>
    </source>
</evidence>
<dbReference type="VEuPathDB" id="VectorBase:PPAPM1_006333"/>
<dbReference type="GO" id="GO:0051094">
    <property type="term" value="P:positive regulation of developmental process"/>
    <property type="evidence" value="ECO:0007669"/>
    <property type="project" value="UniProtKB-ARBA"/>
</dbReference>
<dbReference type="PRINTS" id="PR00669">
    <property type="entry name" value="INHIBINA"/>
</dbReference>
<feature type="region of interest" description="Disordered" evidence="12">
    <location>
        <begin position="24"/>
        <end position="77"/>
    </location>
</feature>
<evidence type="ECO:0000256" key="11">
    <source>
        <dbReference type="RuleBase" id="RU000354"/>
    </source>
</evidence>
<proteinExistence type="inferred from homology"/>
<keyword evidence="7 11" id="KW-0339">Growth factor</keyword>
<dbReference type="KEGG" id="ppap:129807186"/>
<sequence length="431" mass="48781">MRAWLLVIAVLATSQPFAQVASTEPQSQPQVSLLSSITTSTEKVLSHRHSDRKSHSQDTREESSKEQKEKPEKPDPAILAGLEGNFLSLFGLKKRPTVDRSKIVIPEAMKQLYAEITGHDVDSVNIPKPGLHSKSANTVRSFTHEDSKIDNRFLHHHRFRLFFNVSTIPQREELKAAELTLSRNTVIEGETNVRHQVLVYDILRPGIKGKRDPIFLLIDSKTVLINGTGTVSLDVLPAVQRWLRQPKQNYGLLVHVDSAGRSQAEGPVHRHIRLKRSVSESLEDWQQQQPLLFAYTDDGRNKPRSIRDVNRSRRASQRRGHRRKNVHEICQRRALYVDFGDVGWNDWIVAPPGYDAYYCHGECTFPIPDHLNSTNHAVVQTLVNSLNPSLAPKACCIPTQLASISMLYLDEHNKVVLKNYQDMTVVGCGCR</sequence>
<dbReference type="InterPro" id="IPR001839">
    <property type="entry name" value="TGF-b_C"/>
</dbReference>
<evidence type="ECO:0000256" key="2">
    <source>
        <dbReference type="ARBA" id="ARBA00006656"/>
    </source>
</evidence>
<feature type="signal peptide" evidence="13">
    <location>
        <begin position="1"/>
        <end position="22"/>
    </location>
</feature>
<dbReference type="RefSeq" id="XP_055712252.1">
    <property type="nucleotide sequence ID" value="XM_055856277.1"/>
</dbReference>
<accession>A0A1B0DI00</accession>
<dbReference type="PANTHER" id="PTHR11848:SF263">
    <property type="entry name" value="PROTEIN DECAPENTAPLEGIC"/>
    <property type="match status" value="1"/>
</dbReference>
<keyword evidence="4" id="KW-0964">Secreted</keyword>
<dbReference type="GO" id="GO:0005125">
    <property type="term" value="F:cytokine activity"/>
    <property type="evidence" value="ECO:0007669"/>
    <property type="project" value="TreeGrafter"/>
</dbReference>
<dbReference type="InterPro" id="IPR001111">
    <property type="entry name" value="TGF-b_propeptide"/>
</dbReference>
<feature type="chain" id="PRO_5043613003" description="Protein decapentaplegic" evidence="13">
    <location>
        <begin position="23"/>
        <end position="431"/>
    </location>
</feature>
<dbReference type="AlphaFoldDB" id="A0A1B0DI00"/>
<dbReference type="GO" id="GO:0051240">
    <property type="term" value="P:positive regulation of multicellular organismal process"/>
    <property type="evidence" value="ECO:0007669"/>
    <property type="project" value="UniProtKB-ARBA"/>
</dbReference>
<dbReference type="RefSeq" id="XP_055712251.1">
    <property type="nucleotide sequence ID" value="XM_055856276.1"/>
</dbReference>
<dbReference type="SMART" id="SM00204">
    <property type="entry name" value="TGFB"/>
    <property type="match status" value="1"/>
</dbReference>
<reference evidence="15" key="1">
    <citation type="submission" date="2022-08" db="UniProtKB">
        <authorList>
            <consortium name="EnsemblMetazoa"/>
        </authorList>
    </citation>
    <scope>IDENTIFICATION</scope>
    <source>
        <strain evidence="15">Israel</strain>
    </source>
</reference>
<dbReference type="Gene3D" id="2.60.120.970">
    <property type="match status" value="1"/>
</dbReference>
<dbReference type="GO" id="GO:0008083">
    <property type="term" value="F:growth factor activity"/>
    <property type="evidence" value="ECO:0007669"/>
    <property type="project" value="UniProtKB-KW"/>
</dbReference>
<protein>
    <recommendedName>
        <fullName evidence="10">Protein decapentaplegic</fullName>
    </recommendedName>
</protein>
<dbReference type="SUPFAM" id="SSF57501">
    <property type="entry name" value="Cystine-knot cytokines"/>
    <property type="match status" value="1"/>
</dbReference>
<keyword evidence="6" id="KW-0221">Differentiation</keyword>
<comment type="similarity">
    <text evidence="2 11">Belongs to the TGF-beta family.</text>
</comment>
<evidence type="ECO:0000259" key="14">
    <source>
        <dbReference type="PROSITE" id="PS51362"/>
    </source>
</evidence>
<dbReference type="RefSeq" id="XP_055712254.1">
    <property type="nucleotide sequence ID" value="XM_055856279.1"/>
</dbReference>
<dbReference type="OrthoDB" id="5987191at2759"/>
<name>A0A1B0DI00_PHLPP</name>
<dbReference type="GO" id="GO:0030154">
    <property type="term" value="P:cell differentiation"/>
    <property type="evidence" value="ECO:0007669"/>
    <property type="project" value="UniProtKB-KW"/>
</dbReference>